<comment type="caution">
    <text evidence="6">The sequence shown here is derived from an EMBL/GenBank/DDBJ whole genome shotgun (WGS) entry which is preliminary data.</text>
</comment>
<reference evidence="6 7" key="1">
    <citation type="journal article" date="2015" name="Genome Biol. Evol.">
        <title>Comparative Genomics of a Bacterivorous Green Alga Reveals Evolutionary Causalities and Consequences of Phago-Mixotrophic Mode of Nutrition.</title>
        <authorList>
            <person name="Burns J.A."/>
            <person name="Paasch A."/>
            <person name="Narechania A."/>
            <person name="Kim E."/>
        </authorList>
    </citation>
    <scope>NUCLEOTIDE SEQUENCE [LARGE SCALE GENOMIC DNA]</scope>
    <source>
        <strain evidence="6 7">PLY_AMNH</strain>
    </source>
</reference>
<evidence type="ECO:0000259" key="5">
    <source>
        <dbReference type="PROSITE" id="PS50948"/>
    </source>
</evidence>
<feature type="compositionally biased region" description="Acidic residues" evidence="2">
    <location>
        <begin position="1069"/>
        <end position="1082"/>
    </location>
</feature>
<feature type="region of interest" description="Disordered" evidence="2">
    <location>
        <begin position="560"/>
        <end position="707"/>
    </location>
</feature>
<feature type="domain" description="Apple" evidence="5">
    <location>
        <begin position="495"/>
        <end position="564"/>
    </location>
</feature>
<dbReference type="CDD" id="cd00037">
    <property type="entry name" value="CLECT"/>
    <property type="match status" value="1"/>
</dbReference>
<feature type="compositionally biased region" description="Low complexity" evidence="2">
    <location>
        <begin position="264"/>
        <end position="273"/>
    </location>
</feature>
<feature type="compositionally biased region" description="Polar residues" evidence="2">
    <location>
        <begin position="633"/>
        <end position="652"/>
    </location>
</feature>
<feature type="region of interest" description="Disordered" evidence="2">
    <location>
        <begin position="185"/>
        <end position="273"/>
    </location>
</feature>
<feature type="compositionally biased region" description="Low complexity" evidence="2">
    <location>
        <begin position="1353"/>
        <end position="1363"/>
    </location>
</feature>
<feature type="region of interest" description="Disordered" evidence="2">
    <location>
        <begin position="1009"/>
        <end position="1374"/>
    </location>
</feature>
<protein>
    <recommendedName>
        <fullName evidence="8">Apple domain-containing protein</fullName>
    </recommendedName>
</protein>
<evidence type="ECO:0000256" key="2">
    <source>
        <dbReference type="SAM" id="MobiDB-lite"/>
    </source>
</evidence>
<evidence type="ECO:0008006" key="8">
    <source>
        <dbReference type="Google" id="ProtNLM"/>
    </source>
</evidence>
<evidence type="ECO:0000259" key="4">
    <source>
        <dbReference type="PROSITE" id="PS50041"/>
    </source>
</evidence>
<feature type="compositionally biased region" description="Basic and acidic residues" evidence="2">
    <location>
        <begin position="566"/>
        <end position="585"/>
    </location>
</feature>
<dbReference type="InterPro" id="IPR016186">
    <property type="entry name" value="C-type_lectin-like/link_sf"/>
</dbReference>
<dbReference type="SMART" id="SM00034">
    <property type="entry name" value="CLECT"/>
    <property type="match status" value="1"/>
</dbReference>
<name>A0AAE0FDR9_9CHLO</name>
<evidence type="ECO:0000256" key="3">
    <source>
        <dbReference type="SAM" id="Phobius"/>
    </source>
</evidence>
<feature type="compositionally biased region" description="Basic and acidic residues" evidence="2">
    <location>
        <begin position="810"/>
        <end position="824"/>
    </location>
</feature>
<keyword evidence="7" id="KW-1185">Reference proteome</keyword>
<dbReference type="SUPFAM" id="SSF56436">
    <property type="entry name" value="C-type lectin-like"/>
    <property type="match status" value="1"/>
</dbReference>
<dbReference type="InterPro" id="IPR001304">
    <property type="entry name" value="C-type_lectin-like"/>
</dbReference>
<feature type="transmembrane region" description="Helical" evidence="3">
    <location>
        <begin position="45"/>
        <end position="67"/>
    </location>
</feature>
<feature type="compositionally biased region" description="Basic and acidic residues" evidence="2">
    <location>
        <begin position="188"/>
        <end position="199"/>
    </location>
</feature>
<evidence type="ECO:0000313" key="6">
    <source>
        <dbReference type="EMBL" id="KAK3257533.1"/>
    </source>
</evidence>
<feature type="compositionally biased region" description="Polar residues" evidence="2">
    <location>
        <begin position="592"/>
        <end position="605"/>
    </location>
</feature>
<feature type="compositionally biased region" description="Acidic residues" evidence="2">
    <location>
        <begin position="1129"/>
        <end position="1140"/>
    </location>
</feature>
<dbReference type="EMBL" id="LGRX02020404">
    <property type="protein sequence ID" value="KAK3257533.1"/>
    <property type="molecule type" value="Genomic_DNA"/>
</dbReference>
<feature type="compositionally biased region" description="Basic and acidic residues" evidence="2">
    <location>
        <begin position="1141"/>
        <end position="1154"/>
    </location>
</feature>
<dbReference type="Gene3D" id="3.10.100.10">
    <property type="entry name" value="Mannose-Binding Protein A, subunit A"/>
    <property type="match status" value="1"/>
</dbReference>
<feature type="compositionally biased region" description="Acidic residues" evidence="2">
    <location>
        <begin position="838"/>
        <end position="874"/>
    </location>
</feature>
<dbReference type="InterPro" id="IPR016187">
    <property type="entry name" value="CTDL_fold"/>
</dbReference>
<proteinExistence type="predicted"/>
<dbReference type="SUPFAM" id="SSF57414">
    <property type="entry name" value="Hairpin loop containing domain-like"/>
    <property type="match status" value="1"/>
</dbReference>
<dbReference type="Gene3D" id="3.50.4.10">
    <property type="entry name" value="Hepatocyte Growth Factor"/>
    <property type="match status" value="1"/>
</dbReference>
<feature type="compositionally biased region" description="Acidic residues" evidence="2">
    <location>
        <begin position="779"/>
        <end position="788"/>
    </location>
</feature>
<dbReference type="Proteomes" id="UP001190700">
    <property type="component" value="Unassembled WGS sequence"/>
</dbReference>
<feature type="compositionally biased region" description="Gly residues" evidence="2">
    <location>
        <begin position="897"/>
        <end position="910"/>
    </location>
</feature>
<feature type="domain" description="C-type lectin" evidence="4">
    <location>
        <begin position="333"/>
        <end position="458"/>
    </location>
</feature>
<feature type="compositionally biased region" description="Acidic residues" evidence="2">
    <location>
        <begin position="949"/>
        <end position="965"/>
    </location>
</feature>
<accession>A0AAE0FDR9</accession>
<dbReference type="Pfam" id="PF00059">
    <property type="entry name" value="Lectin_C"/>
    <property type="match status" value="1"/>
</dbReference>
<feature type="coiled-coil region" evidence="1">
    <location>
        <begin position="109"/>
        <end position="136"/>
    </location>
</feature>
<keyword evidence="3" id="KW-0812">Transmembrane</keyword>
<gene>
    <name evidence="6" type="ORF">CYMTET_33384</name>
</gene>
<keyword evidence="3" id="KW-1133">Transmembrane helix</keyword>
<evidence type="ECO:0000313" key="7">
    <source>
        <dbReference type="Proteomes" id="UP001190700"/>
    </source>
</evidence>
<dbReference type="InterPro" id="IPR003609">
    <property type="entry name" value="Pan_app"/>
</dbReference>
<feature type="region of interest" description="Disordered" evidence="2">
    <location>
        <begin position="721"/>
        <end position="984"/>
    </location>
</feature>
<sequence>MGSKEEPDDFGKENKAKIGKAVRNITWLTEMHNVMSFKSRWRRGFLDSTTATGACFVLVVIVAFVVLDQELLRKMQSAPAHISAAGRTEYDVQSVSMAPGSGVAAAANDDALQKRLESAEARLAEAMEELQQVHKGQTRLAAELQTHEEYLQRLVHKLGGTSLALSSSPLSALAQSIESIELSTLRQQDLKREPPRVHEGAATMKPAPSRSPSIPPPARVQIQRHTSANQSLPVTVSTQVNSTEPAGASPPATQEASGQEHDTAPGGSSATTLSGLSSLFNSLVKEVKGLEARGDDGTDPTPTREWVREREILMHANGSVDCASSASCLQSPDSGVQYLTVPERVTHDTAVADCLRYNATLAAPMSKEENLFLATEMEKLIRDEFWIGAHYDMGSATWRWPDHSSVEFEMFPSDLHPYGRKGGKGVKHCAYSNWHVNHYEHTEMMSHDLLGIWDDEYCTDVFNGESKVYACQMAASTPPPPASVNRLHDAAMWKCEDARLVHTHFDKRHNDVDTLDECKQKCLDNDECTFFEYDNDRCKLKYDRTLEELRKDGDVEAREGNPACELIREPARDEPAEITADESRSGVDAASETATSAQMEASSSLDGAGAAVSEPPAELATEVGGAPAYGMTEASSSDALGTDVATETSQGQGRTGGGFSLQGLLSLGGLAPWSHGRHPRRPSPPPPQLAAATADGTSDNPLAGTLTAPAVAAGGGIALGSSEAAVSDGPGGGSPRGIALGSSQGPLGDITDATAELHGSEPLGVAAGDGITLGTSGEAAEDTPDSPVEDVWGAGSQVPLDAREGGAGARTEDTAGSEEPRSALEAEEAGAQGPGADGDGEGGDGDEEQEQEMETEGAAEDVSEEADDEVESTEEERNAPIRGSGSEGAVEGEEVSGNGGAAAGKPLAGGRGEEDATEAAGGEEAGEAGEANDVSAEEEGLGRAANEGDLSEDVTEEGEGIDEGPSESPQGSKQAGGGGMATRGEMGAAQVLAQAAALQQALRSGHVGPLSALGKLDETQGQPLGGLGQLSARRVGEGEEEDVVEEEKQEDEAEEEKVEETEIEKQVQEDEVEDEEEGEAGEEAGQPVEASGDKQEAGNEHGQGEEKQDADEADGDDGGEEREAKGEVEEGEEGEEDDEARGEKPSTKVDRQPEEGETPQSKSQDEDKHAGAAMADGKPVAVTSATVAPPGAERHMERAHAAPLSSQNVMEMGQGRGAPPRQLPRPLLIPLAPDAPPAPQAAGSDHQSTPPIPEAPPAPERRAPPPVAAKARHVGPPPTSKKPNLVARPQTNRKDATPQQRSMPQAQHIPAHGTSAFRWPGDVSHQTQIDHGPDDKLDENDTLPSSKPRVSGQQQWLSQQQQQAKVWQRASAVS</sequence>
<dbReference type="PROSITE" id="PS50948">
    <property type="entry name" value="PAN"/>
    <property type="match status" value="1"/>
</dbReference>
<evidence type="ECO:0000256" key="1">
    <source>
        <dbReference type="SAM" id="Coils"/>
    </source>
</evidence>
<dbReference type="PROSITE" id="PS50041">
    <property type="entry name" value="C_TYPE_LECTIN_2"/>
    <property type="match status" value="1"/>
</dbReference>
<keyword evidence="3" id="KW-0472">Membrane</keyword>
<dbReference type="Pfam" id="PF00024">
    <property type="entry name" value="PAN_1"/>
    <property type="match status" value="1"/>
</dbReference>
<feature type="compositionally biased region" description="Low complexity" evidence="2">
    <location>
        <begin position="661"/>
        <end position="674"/>
    </location>
</feature>
<feature type="compositionally biased region" description="Acidic residues" evidence="2">
    <location>
        <begin position="1108"/>
        <end position="1120"/>
    </location>
</feature>
<feature type="compositionally biased region" description="Low complexity" evidence="2">
    <location>
        <begin position="1217"/>
        <end position="1232"/>
    </location>
</feature>
<feature type="compositionally biased region" description="Basic and acidic residues" evidence="2">
    <location>
        <begin position="1091"/>
        <end position="1107"/>
    </location>
</feature>
<feature type="compositionally biased region" description="Acidic residues" evidence="2">
    <location>
        <begin position="1038"/>
        <end position="1062"/>
    </location>
</feature>
<feature type="compositionally biased region" description="Polar residues" evidence="2">
    <location>
        <begin position="223"/>
        <end position="244"/>
    </location>
</feature>
<organism evidence="6 7">
    <name type="scientific">Cymbomonas tetramitiformis</name>
    <dbReference type="NCBI Taxonomy" id="36881"/>
    <lineage>
        <taxon>Eukaryota</taxon>
        <taxon>Viridiplantae</taxon>
        <taxon>Chlorophyta</taxon>
        <taxon>Pyramimonadophyceae</taxon>
        <taxon>Pyramimonadales</taxon>
        <taxon>Pyramimonadaceae</taxon>
        <taxon>Cymbomonas</taxon>
    </lineage>
</organism>
<keyword evidence="1" id="KW-0175">Coiled coil</keyword>